<dbReference type="PANTHER" id="PTHR13847">
    <property type="entry name" value="SARCOSINE DEHYDROGENASE-RELATED"/>
    <property type="match status" value="1"/>
</dbReference>
<dbReference type="Proteomes" id="UP000598271">
    <property type="component" value="Unassembled WGS sequence"/>
</dbReference>
<proteinExistence type="predicted"/>
<dbReference type="SUPFAM" id="SSF51905">
    <property type="entry name" value="FAD/NAD(P)-binding domain"/>
    <property type="match status" value="1"/>
</dbReference>
<comment type="caution">
    <text evidence="3">The sequence shown here is derived from an EMBL/GenBank/DDBJ whole genome shotgun (WGS) entry which is preliminary data.</text>
</comment>
<organism evidence="3 4">
    <name type="scientific">Persicitalea jodogahamensis</name>
    <dbReference type="NCBI Taxonomy" id="402147"/>
    <lineage>
        <taxon>Bacteria</taxon>
        <taxon>Pseudomonadati</taxon>
        <taxon>Bacteroidota</taxon>
        <taxon>Cytophagia</taxon>
        <taxon>Cytophagales</taxon>
        <taxon>Spirosomataceae</taxon>
        <taxon>Persicitalea</taxon>
    </lineage>
</organism>
<dbReference type="Gene3D" id="3.30.9.10">
    <property type="entry name" value="D-Amino Acid Oxidase, subunit A, domain 2"/>
    <property type="match status" value="1"/>
</dbReference>
<dbReference type="InterPro" id="IPR036188">
    <property type="entry name" value="FAD/NAD-bd_sf"/>
</dbReference>
<dbReference type="SUPFAM" id="SSF54373">
    <property type="entry name" value="FAD-linked reductases, C-terminal domain"/>
    <property type="match status" value="1"/>
</dbReference>
<dbReference type="EMBL" id="BMXF01000002">
    <property type="protein sequence ID" value="GHB71859.1"/>
    <property type="molecule type" value="Genomic_DNA"/>
</dbReference>
<evidence type="ECO:0000259" key="2">
    <source>
        <dbReference type="Pfam" id="PF01266"/>
    </source>
</evidence>
<dbReference type="RefSeq" id="WP_189565009.1">
    <property type="nucleotide sequence ID" value="NZ_BMXF01000002.1"/>
</dbReference>
<gene>
    <name evidence="3" type="primary">fjo30</name>
    <name evidence="3" type="ORF">GCM10007390_27240</name>
</gene>
<dbReference type="AlphaFoldDB" id="A0A8J3D2S5"/>
<dbReference type="GO" id="GO:0016491">
    <property type="term" value="F:oxidoreductase activity"/>
    <property type="evidence" value="ECO:0007669"/>
    <property type="project" value="UniProtKB-KW"/>
</dbReference>
<keyword evidence="4" id="KW-1185">Reference proteome</keyword>
<evidence type="ECO:0000313" key="4">
    <source>
        <dbReference type="Proteomes" id="UP000598271"/>
    </source>
</evidence>
<reference evidence="3 4" key="1">
    <citation type="journal article" date="2014" name="Int. J. Syst. Evol. Microbiol.">
        <title>Complete genome sequence of Corynebacterium casei LMG S-19264T (=DSM 44701T), isolated from a smear-ripened cheese.</title>
        <authorList>
            <consortium name="US DOE Joint Genome Institute (JGI-PGF)"/>
            <person name="Walter F."/>
            <person name="Albersmeier A."/>
            <person name="Kalinowski J."/>
            <person name="Ruckert C."/>
        </authorList>
    </citation>
    <scope>NUCLEOTIDE SEQUENCE [LARGE SCALE GENOMIC DNA]</scope>
    <source>
        <strain evidence="3 4">KCTC 12866</strain>
    </source>
</reference>
<dbReference type="Gene3D" id="3.50.50.60">
    <property type="entry name" value="FAD/NAD(P)-binding domain"/>
    <property type="match status" value="1"/>
</dbReference>
<dbReference type="GO" id="GO:0005737">
    <property type="term" value="C:cytoplasm"/>
    <property type="evidence" value="ECO:0007669"/>
    <property type="project" value="TreeGrafter"/>
</dbReference>
<name>A0A8J3D2S5_9BACT</name>
<evidence type="ECO:0000256" key="1">
    <source>
        <dbReference type="ARBA" id="ARBA00023002"/>
    </source>
</evidence>
<accession>A0A8J3D2S5</accession>
<protein>
    <submittedName>
        <fullName evidence="3">FAD-dependent oxidoreductase</fullName>
    </submittedName>
</protein>
<sequence length="357" mass="40253">MKISEYDYLIIGQGVAGTTLAWHLIQAGKRVLVVGDSSRPSASNVAAGIYNPLTGRKLVKTWLADEIFPYAVRFYNQIGESLSVQLVYPQNIFRPYRSSEERDRYLSYVSDGDLAEYIAEESDSQAKVKGLNAPHGGLEVKGSGWVDLKELIKNSKNYFIENNQYAESSFETRDLLISDKRVTWKGVDAGKVIFCQGYDARENTLFNWLPFNPVKGQILDVTFDDYSADKIVNQGIFILPSLTKTEYRVGATYSWHDLDWESTEDGRAYLENKLQPLVPGSYTINKQQAGIRPSCKDRRPLVGMHPEHKAVGIFNGLGTKGVTLAPYFANEFVNHLCEGTKLNPEANIARYFSLYYH</sequence>
<evidence type="ECO:0000313" key="3">
    <source>
        <dbReference type="EMBL" id="GHB71859.1"/>
    </source>
</evidence>
<dbReference type="InterPro" id="IPR006076">
    <property type="entry name" value="FAD-dep_OxRdtase"/>
</dbReference>
<dbReference type="PANTHER" id="PTHR13847:SF289">
    <property type="entry name" value="GLYCINE OXIDASE"/>
    <property type="match status" value="1"/>
</dbReference>
<dbReference type="Pfam" id="PF01266">
    <property type="entry name" value="DAO"/>
    <property type="match status" value="1"/>
</dbReference>
<feature type="domain" description="FAD dependent oxidoreductase" evidence="2">
    <location>
        <begin position="7"/>
        <end position="330"/>
    </location>
</feature>
<keyword evidence="1" id="KW-0560">Oxidoreductase</keyword>